<dbReference type="FunFam" id="3.90.700.10:FF:000002">
    <property type="entry name" value="L-aspartate oxidase"/>
    <property type="match status" value="1"/>
</dbReference>
<dbReference type="InterPro" id="IPR027477">
    <property type="entry name" value="Succ_DH/fumarate_Rdtase_cat_sf"/>
</dbReference>
<evidence type="ECO:0000256" key="7">
    <source>
        <dbReference type="ARBA" id="ARBA00022642"/>
    </source>
</evidence>
<evidence type="ECO:0000313" key="14">
    <source>
        <dbReference type="Proteomes" id="UP000430345"/>
    </source>
</evidence>
<name>A0A6I1MK86_9CLOT</name>
<keyword evidence="6" id="KW-0285">Flavoprotein</keyword>
<dbReference type="Proteomes" id="UP000430345">
    <property type="component" value="Unassembled WGS sequence"/>
</dbReference>
<evidence type="ECO:0000256" key="2">
    <source>
        <dbReference type="ARBA" id="ARBA00004950"/>
    </source>
</evidence>
<dbReference type="PRINTS" id="PR00368">
    <property type="entry name" value="FADPNR"/>
</dbReference>
<dbReference type="PANTHER" id="PTHR42716:SF2">
    <property type="entry name" value="L-ASPARTATE OXIDASE, CHLOROPLASTIC"/>
    <property type="match status" value="1"/>
</dbReference>
<dbReference type="NCBIfam" id="NF004820">
    <property type="entry name" value="PRK06175.1"/>
    <property type="match status" value="1"/>
</dbReference>
<evidence type="ECO:0000313" key="13">
    <source>
        <dbReference type="EMBL" id="MPQ42592.1"/>
    </source>
</evidence>
<dbReference type="RefSeq" id="WP_152887365.1">
    <property type="nucleotide sequence ID" value="NZ_WHJC01000013.1"/>
</dbReference>
<comment type="pathway">
    <text evidence="2">Cofactor biosynthesis; NAD(+) biosynthesis; iminoaspartate from L-aspartate (oxidase route): step 1/1.</text>
</comment>
<dbReference type="PANTHER" id="PTHR42716">
    <property type="entry name" value="L-ASPARTATE OXIDASE"/>
    <property type="match status" value="1"/>
</dbReference>
<dbReference type="OrthoDB" id="9806724at2"/>
<keyword evidence="9 13" id="KW-0560">Oxidoreductase</keyword>
<comment type="similarity">
    <text evidence="3">Belongs to the FAD-dependent oxidoreductase 2 family. NadB subfamily.</text>
</comment>
<dbReference type="GO" id="GO:0033765">
    <property type="term" value="F:steroid dehydrogenase activity, acting on the CH-CH group of donors"/>
    <property type="evidence" value="ECO:0007669"/>
    <property type="project" value="UniProtKB-ARBA"/>
</dbReference>
<dbReference type="InterPro" id="IPR036188">
    <property type="entry name" value="FAD/NAD-bd_sf"/>
</dbReference>
<organism evidence="13 14">
    <name type="scientific">Clostridium tarantellae</name>
    <dbReference type="NCBI Taxonomy" id="39493"/>
    <lineage>
        <taxon>Bacteria</taxon>
        <taxon>Bacillati</taxon>
        <taxon>Bacillota</taxon>
        <taxon>Clostridia</taxon>
        <taxon>Eubacteriales</taxon>
        <taxon>Clostridiaceae</taxon>
        <taxon>Clostridium</taxon>
    </lineage>
</organism>
<evidence type="ECO:0000256" key="9">
    <source>
        <dbReference type="ARBA" id="ARBA00023002"/>
    </source>
</evidence>
<evidence type="ECO:0000256" key="11">
    <source>
        <dbReference type="ARBA" id="ARBA00048305"/>
    </source>
</evidence>
<keyword evidence="8" id="KW-0274">FAD</keyword>
<comment type="cofactor">
    <cofactor evidence="1">
        <name>FAD</name>
        <dbReference type="ChEBI" id="CHEBI:57692"/>
    </cofactor>
</comment>
<comment type="caution">
    <text evidence="13">The sequence shown here is derived from an EMBL/GenBank/DDBJ whole genome shotgun (WGS) entry which is preliminary data.</text>
</comment>
<dbReference type="GO" id="GO:0008734">
    <property type="term" value="F:L-aspartate oxidase activity"/>
    <property type="evidence" value="ECO:0007669"/>
    <property type="project" value="UniProtKB-EC"/>
</dbReference>
<dbReference type="Gene3D" id="3.50.50.60">
    <property type="entry name" value="FAD/NAD(P)-binding domain"/>
    <property type="match status" value="1"/>
</dbReference>
<evidence type="ECO:0000256" key="1">
    <source>
        <dbReference type="ARBA" id="ARBA00001974"/>
    </source>
</evidence>
<dbReference type="EMBL" id="WHJC01000013">
    <property type="protein sequence ID" value="MPQ42592.1"/>
    <property type="molecule type" value="Genomic_DNA"/>
</dbReference>
<feature type="domain" description="FAD-dependent oxidoreductase 2 FAD-binding" evidence="12">
    <location>
        <begin position="5"/>
        <end position="373"/>
    </location>
</feature>
<evidence type="ECO:0000256" key="6">
    <source>
        <dbReference type="ARBA" id="ARBA00022630"/>
    </source>
</evidence>
<evidence type="ECO:0000256" key="4">
    <source>
        <dbReference type="ARBA" id="ARBA00012173"/>
    </source>
</evidence>
<comment type="catalytic activity">
    <reaction evidence="11">
        <text>L-aspartate + O2 = iminosuccinate + H2O2</text>
        <dbReference type="Rhea" id="RHEA:25876"/>
        <dbReference type="ChEBI" id="CHEBI:15379"/>
        <dbReference type="ChEBI" id="CHEBI:16240"/>
        <dbReference type="ChEBI" id="CHEBI:29991"/>
        <dbReference type="ChEBI" id="CHEBI:77875"/>
        <dbReference type="EC" id="1.4.3.16"/>
    </reaction>
    <physiologicalReaction direction="left-to-right" evidence="11">
        <dbReference type="Rhea" id="RHEA:25877"/>
    </physiologicalReaction>
</comment>
<dbReference type="InterPro" id="IPR005288">
    <property type="entry name" value="NadB"/>
</dbReference>
<evidence type="ECO:0000256" key="3">
    <source>
        <dbReference type="ARBA" id="ARBA00008562"/>
    </source>
</evidence>
<keyword evidence="14" id="KW-1185">Reference proteome</keyword>
<gene>
    <name evidence="13" type="ORF">GBZ86_02320</name>
</gene>
<dbReference type="AlphaFoldDB" id="A0A6I1MK86"/>
<dbReference type="Pfam" id="PF00890">
    <property type="entry name" value="FAD_binding_2"/>
    <property type="match status" value="1"/>
</dbReference>
<dbReference type="EC" id="1.4.3.16" evidence="4"/>
<dbReference type="InterPro" id="IPR003953">
    <property type="entry name" value="FAD-dep_OxRdtase_2_FAD-bd"/>
</dbReference>
<dbReference type="SUPFAM" id="SSF51905">
    <property type="entry name" value="FAD/NAD(P)-binding domain"/>
    <property type="match status" value="1"/>
</dbReference>
<keyword evidence="7" id="KW-0662">Pyridine nucleotide biosynthesis</keyword>
<protein>
    <recommendedName>
        <fullName evidence="5">L-aspartate oxidase</fullName>
        <ecNumber evidence="4">1.4.3.16</ecNumber>
    </recommendedName>
    <alternativeName>
        <fullName evidence="10">Quinolinate synthase B</fullName>
    </alternativeName>
</protein>
<evidence type="ECO:0000259" key="12">
    <source>
        <dbReference type="Pfam" id="PF00890"/>
    </source>
</evidence>
<evidence type="ECO:0000256" key="10">
    <source>
        <dbReference type="ARBA" id="ARBA00030386"/>
    </source>
</evidence>
<accession>A0A6I1MK86</accession>
<proteinExistence type="inferred from homology"/>
<sequence>MDRYDVIVVGSGIAGLYCCLELSDSLKVLLLTKDSLENSNSSLAQGGIAVLRYKEDFNLYFEDTMKAGRYENNLEAVKVMINESQNIIKKLINYGVQFEKENDELKYTKEGAHSIRRILHYKDVTGKEIVEKLILKIKSKKNLYIREYCEMVDIIKNKSKEKNCEQCIGIVVNFNNEKNMIYSNNVVLATGGIGGLFLNSTNKTHIKGDGIAIAIKNNINIKNINYIQIHPTALYTKKSGRRFLISEAVRGEGGWLLNPKGERFVNELLPRDVVSEKIAEEMKKFNSSCVYLSIVHLGSKEIKNRFPNIYKACLEEGYDITKTVVPVTPAQHYFMGGIEVDLNGQTSMNNLYAIGETSCTGVHGANRLASNSLLEAAVFAKRVANLLNNKKINNTELNIKNIENKEYKDSLTINNNLIINEIKRKDEKFYDKWLKHGKY</sequence>
<dbReference type="UniPathway" id="UPA00253">
    <property type="reaction ID" value="UER00326"/>
</dbReference>
<reference evidence="13 14" key="1">
    <citation type="submission" date="2019-10" db="EMBL/GenBank/DDBJ databases">
        <title>The Genome Sequence of Clostridium tarantellae Isolated from Fish Brain.</title>
        <authorList>
            <person name="Bano L."/>
            <person name="Kiel M."/>
            <person name="Sales G."/>
            <person name="Doxey A.C."/>
            <person name="Mansfield M.J."/>
            <person name="Schiavone M."/>
            <person name="Rossetto O."/>
            <person name="Pirazzini M."/>
            <person name="Dobrindt U."/>
            <person name="Montecucco C."/>
        </authorList>
    </citation>
    <scope>NUCLEOTIDE SEQUENCE [LARGE SCALE GENOMIC DNA]</scope>
    <source>
        <strain evidence="13 14">DSM 3997</strain>
    </source>
</reference>
<evidence type="ECO:0000256" key="8">
    <source>
        <dbReference type="ARBA" id="ARBA00022827"/>
    </source>
</evidence>
<dbReference type="Gene3D" id="3.90.700.10">
    <property type="entry name" value="Succinate dehydrogenase/fumarate reductase flavoprotein, catalytic domain"/>
    <property type="match status" value="1"/>
</dbReference>
<dbReference type="SUPFAM" id="SSF56425">
    <property type="entry name" value="Succinate dehydrogenase/fumarate reductase flavoprotein, catalytic domain"/>
    <property type="match status" value="1"/>
</dbReference>
<dbReference type="GO" id="GO:0034628">
    <property type="term" value="P:'de novo' NAD+ biosynthetic process from L-aspartate"/>
    <property type="evidence" value="ECO:0007669"/>
    <property type="project" value="TreeGrafter"/>
</dbReference>
<evidence type="ECO:0000256" key="5">
    <source>
        <dbReference type="ARBA" id="ARBA00021901"/>
    </source>
</evidence>